<evidence type="ECO:0000313" key="1">
    <source>
        <dbReference type="EMBL" id="MCP9765037.1"/>
    </source>
</evidence>
<dbReference type="RefSeq" id="WP_255038723.1">
    <property type="nucleotide sequence ID" value="NZ_RJUF01000180.1"/>
</dbReference>
<dbReference type="Proteomes" id="UP001204144">
    <property type="component" value="Unassembled WGS sequence"/>
</dbReference>
<gene>
    <name evidence="1" type="ORF">EGI31_19055</name>
</gene>
<comment type="caution">
    <text evidence="1">The sequence shown here is derived from an EMBL/GenBank/DDBJ whole genome shotgun (WGS) entry which is preliminary data.</text>
</comment>
<proteinExistence type="predicted"/>
<protein>
    <submittedName>
        <fullName evidence="1">Uncharacterized protein</fullName>
    </submittedName>
</protein>
<organism evidence="1 2">
    <name type="scientific">Lacihabitans soyangensis</name>
    <dbReference type="NCBI Taxonomy" id="869394"/>
    <lineage>
        <taxon>Bacteria</taxon>
        <taxon>Pseudomonadati</taxon>
        <taxon>Bacteroidota</taxon>
        <taxon>Cytophagia</taxon>
        <taxon>Cytophagales</taxon>
        <taxon>Leadbetterellaceae</taxon>
        <taxon>Lacihabitans</taxon>
    </lineage>
</organism>
<reference evidence="1 2" key="1">
    <citation type="submission" date="2018-11" db="EMBL/GenBank/DDBJ databases">
        <title>Novel bacteria species description.</title>
        <authorList>
            <person name="Han J.-H."/>
        </authorList>
    </citation>
    <scope>NUCLEOTIDE SEQUENCE [LARGE SCALE GENOMIC DNA]</scope>
    <source>
        <strain evidence="1 2">KCTC23259</strain>
    </source>
</reference>
<evidence type="ECO:0000313" key="2">
    <source>
        <dbReference type="Proteomes" id="UP001204144"/>
    </source>
</evidence>
<keyword evidence="2" id="KW-1185">Reference proteome</keyword>
<dbReference type="EMBL" id="RJUF01000180">
    <property type="protein sequence ID" value="MCP9765037.1"/>
    <property type="molecule type" value="Genomic_DNA"/>
</dbReference>
<accession>A0AAE3KTZ3</accession>
<dbReference type="AlphaFoldDB" id="A0AAE3KTZ3"/>
<sequence length="171" mass="19328">MAKHYTILLTIFLPLYTFSQSRNPVIFGEILGQTSLISVNFDSRFLKCDDGLGFRIGYGMSNAFACKECDFIVLRGNIIPISLNYLLGKNKHHLEFGTGLTAFLSKKNSSAFPILGLGDYNLSKNYGTFSLGYRYYKKTPSLFFGLAWVPIYNRNNFNPRNFGISMGNKIK</sequence>
<name>A0AAE3KTZ3_9BACT</name>